<dbReference type="Pfam" id="PF13531">
    <property type="entry name" value="SBP_bac_11"/>
    <property type="match status" value="1"/>
</dbReference>
<evidence type="ECO:0000256" key="2">
    <source>
        <dbReference type="ARBA" id="ARBA00022723"/>
    </source>
</evidence>
<keyword evidence="2 4" id="KW-0479">Metal-binding</keyword>
<dbReference type="CDD" id="cd13539">
    <property type="entry name" value="PBP2_AvModA"/>
    <property type="match status" value="1"/>
</dbReference>
<dbReference type="Gene3D" id="3.40.190.10">
    <property type="entry name" value="Periplasmic binding protein-like II"/>
    <property type="match status" value="2"/>
</dbReference>
<dbReference type="PANTHER" id="PTHR30632">
    <property type="entry name" value="MOLYBDATE-BINDING PERIPLASMIC PROTEIN"/>
    <property type="match status" value="1"/>
</dbReference>
<reference evidence="5 6" key="1">
    <citation type="submission" date="2019-02" db="EMBL/GenBank/DDBJ databases">
        <title>Genomic Encyclopedia of Type Strains, Phase IV (KMG-IV): sequencing the most valuable type-strain genomes for metagenomic binning, comparative biology and taxonomic classification.</title>
        <authorList>
            <person name="Goeker M."/>
        </authorList>
    </citation>
    <scope>NUCLEOTIDE SEQUENCE [LARGE SCALE GENOMIC DNA]</scope>
    <source>
        <strain evidence="5 6">DSM 17196</strain>
    </source>
</reference>
<evidence type="ECO:0000313" key="6">
    <source>
        <dbReference type="Proteomes" id="UP000292262"/>
    </source>
</evidence>
<feature type="binding site" evidence="4">
    <location>
        <position position="168"/>
    </location>
    <ligand>
        <name>molybdate</name>
        <dbReference type="ChEBI" id="CHEBI:36264"/>
    </ligand>
</feature>
<evidence type="ECO:0000256" key="1">
    <source>
        <dbReference type="ARBA" id="ARBA00009175"/>
    </source>
</evidence>
<dbReference type="AlphaFoldDB" id="A0A4Q7P1S2"/>
<dbReference type="RefSeq" id="WP_130286791.1">
    <property type="nucleotide sequence ID" value="NZ_SGXE01000002.1"/>
</dbReference>
<dbReference type="OrthoDB" id="9785015at2"/>
<keyword evidence="6" id="KW-1185">Reference proteome</keyword>
<evidence type="ECO:0000256" key="4">
    <source>
        <dbReference type="PIRSR" id="PIRSR004846-1"/>
    </source>
</evidence>
<gene>
    <name evidence="5" type="ORF">EV197_2255</name>
</gene>
<sequence length="255" mass="28707">MIRYIFLTSLLSFVLLYTSCSSKNNNKLRITAAASTQFVLDELVEEFTKETGVPCEVILGSSGKLFAKIKENAPYDIFVSADTIYPNQLYSLGLTEEKPVFYAQGKLVLWTLRDDVFIEDFTVTDQNISTLAISNPRHTPYGKAAWQALKNMTVFDSIISKVIIAESISQVNHFVYSNTVTVGVTSKSTVLSPEMKTVGRWKEIPQKYYDTINQSLVILKNTTHKSEAQLFSNFMVSDRAKEILSTFGYLTLSKK</sequence>
<protein>
    <submittedName>
        <fullName evidence="5">Molybdate transport system substrate-binding protein</fullName>
    </submittedName>
</protein>
<dbReference type="GO" id="GO:0030973">
    <property type="term" value="F:molybdate ion binding"/>
    <property type="evidence" value="ECO:0007669"/>
    <property type="project" value="InterPro"/>
</dbReference>
<organism evidence="5 6">
    <name type="scientific">Aquimarina brevivitae</name>
    <dbReference type="NCBI Taxonomy" id="323412"/>
    <lineage>
        <taxon>Bacteria</taxon>
        <taxon>Pseudomonadati</taxon>
        <taxon>Bacteroidota</taxon>
        <taxon>Flavobacteriia</taxon>
        <taxon>Flavobacteriales</taxon>
        <taxon>Flavobacteriaceae</taxon>
        <taxon>Aquimarina</taxon>
    </lineage>
</organism>
<feature type="binding site" evidence="4">
    <location>
        <position position="35"/>
    </location>
    <ligand>
        <name>molybdate</name>
        <dbReference type="ChEBI" id="CHEBI:36264"/>
    </ligand>
</feature>
<dbReference type="GO" id="GO:0046872">
    <property type="term" value="F:metal ion binding"/>
    <property type="evidence" value="ECO:0007669"/>
    <property type="project" value="UniProtKB-KW"/>
</dbReference>
<dbReference type="InterPro" id="IPR005950">
    <property type="entry name" value="ModA"/>
</dbReference>
<comment type="caution">
    <text evidence="5">The sequence shown here is derived from an EMBL/GenBank/DDBJ whole genome shotgun (WGS) entry which is preliminary data.</text>
</comment>
<keyword evidence="4" id="KW-0500">Molybdenum</keyword>
<dbReference type="InterPro" id="IPR044084">
    <property type="entry name" value="AvModA-like_subst-bd"/>
</dbReference>
<keyword evidence="3" id="KW-0732">Signal</keyword>
<evidence type="ECO:0000256" key="3">
    <source>
        <dbReference type="ARBA" id="ARBA00022729"/>
    </source>
</evidence>
<dbReference type="EMBL" id="SGXE01000002">
    <property type="protein sequence ID" value="RZS93675.1"/>
    <property type="molecule type" value="Genomic_DNA"/>
</dbReference>
<name>A0A4Q7P1S2_9FLAO</name>
<evidence type="ECO:0000313" key="5">
    <source>
        <dbReference type="EMBL" id="RZS93675.1"/>
    </source>
</evidence>
<dbReference type="GO" id="GO:0015689">
    <property type="term" value="P:molybdate ion transport"/>
    <property type="evidence" value="ECO:0007669"/>
    <property type="project" value="InterPro"/>
</dbReference>
<dbReference type="NCBIfam" id="TIGR01256">
    <property type="entry name" value="modA"/>
    <property type="match status" value="1"/>
</dbReference>
<feature type="binding site" evidence="4">
    <location>
        <position position="62"/>
    </location>
    <ligand>
        <name>molybdate</name>
        <dbReference type="ChEBI" id="CHEBI:36264"/>
    </ligand>
</feature>
<dbReference type="PANTHER" id="PTHR30632:SF14">
    <property type="entry name" value="TUNGSTATE_MOLYBDATE_CHROMATE-BINDING PROTEIN MODA"/>
    <property type="match status" value="1"/>
</dbReference>
<accession>A0A4Q7P1S2</accession>
<dbReference type="PIRSF" id="PIRSF004846">
    <property type="entry name" value="ModA"/>
    <property type="match status" value="1"/>
</dbReference>
<comment type="similarity">
    <text evidence="1">Belongs to the bacterial solute-binding protein ModA family.</text>
</comment>
<proteinExistence type="inferred from homology"/>
<dbReference type="SUPFAM" id="SSF53850">
    <property type="entry name" value="Periplasmic binding protein-like II"/>
    <property type="match status" value="1"/>
</dbReference>
<dbReference type="Proteomes" id="UP000292262">
    <property type="component" value="Unassembled WGS sequence"/>
</dbReference>
<dbReference type="InterPro" id="IPR050682">
    <property type="entry name" value="ModA/WtpA"/>
</dbReference>